<evidence type="ECO:0000256" key="2">
    <source>
        <dbReference type="ARBA" id="ARBA00022692"/>
    </source>
</evidence>
<dbReference type="PROSITE" id="PS50835">
    <property type="entry name" value="IG_LIKE"/>
    <property type="match status" value="1"/>
</dbReference>
<dbReference type="Pfam" id="PF07686">
    <property type="entry name" value="V-set"/>
    <property type="match status" value="1"/>
</dbReference>
<proteinExistence type="predicted"/>
<evidence type="ECO:0000256" key="7">
    <source>
        <dbReference type="SAM" id="SignalP"/>
    </source>
</evidence>
<evidence type="ECO:0000256" key="1">
    <source>
        <dbReference type="ARBA" id="ARBA00004370"/>
    </source>
</evidence>
<accession>A0A833ZFG5</accession>
<comment type="subcellular location">
    <subcellularLocation>
        <location evidence="1">Membrane</location>
    </subcellularLocation>
</comment>
<name>A0A833ZFG5_9CHIR</name>
<dbReference type="FunFam" id="2.60.40.10:FF:000370">
    <property type="entry name" value="CMRF35-like molecule 1"/>
    <property type="match status" value="1"/>
</dbReference>
<dbReference type="InterPro" id="IPR036179">
    <property type="entry name" value="Ig-like_dom_sf"/>
</dbReference>
<dbReference type="InterPro" id="IPR003599">
    <property type="entry name" value="Ig_sub"/>
</dbReference>
<dbReference type="CDD" id="cd05716">
    <property type="entry name" value="IgV_pIgR_like"/>
    <property type="match status" value="1"/>
</dbReference>
<dbReference type="PANTHER" id="PTHR11860:SF98">
    <property type="entry name" value="IMMUNOGLOBULIN V-SET DOMAIN-CONTAINING PROTEIN"/>
    <property type="match status" value="1"/>
</dbReference>
<keyword evidence="4" id="KW-0472">Membrane</keyword>
<evidence type="ECO:0000256" key="5">
    <source>
        <dbReference type="ARBA" id="ARBA00023157"/>
    </source>
</evidence>
<dbReference type="GO" id="GO:0004888">
    <property type="term" value="F:transmembrane signaling receptor activity"/>
    <property type="evidence" value="ECO:0007669"/>
    <property type="project" value="TreeGrafter"/>
</dbReference>
<keyword evidence="3 7" id="KW-0732">Signal</keyword>
<dbReference type="GO" id="GO:0005886">
    <property type="term" value="C:plasma membrane"/>
    <property type="evidence" value="ECO:0007669"/>
    <property type="project" value="TreeGrafter"/>
</dbReference>
<reference evidence="9 10" key="1">
    <citation type="journal article" date="2020" name="Nature">
        <title>Six reference-quality genomes reveal evolution of bat adaptations.</title>
        <authorList>
            <person name="Jebb D."/>
            <person name="Huang Z."/>
            <person name="Pippel M."/>
            <person name="Hughes G.M."/>
            <person name="Lavrichenko K."/>
            <person name="Devanna P."/>
            <person name="Winkler S."/>
            <person name="Jermiin L.S."/>
            <person name="Skirmuntt E.C."/>
            <person name="Katzourakis A."/>
            <person name="Burkitt-Gray L."/>
            <person name="Ray D.A."/>
            <person name="Sullivan K.A.M."/>
            <person name="Roscito J.G."/>
            <person name="Kirilenko B.M."/>
            <person name="Davalos L.M."/>
            <person name="Corthals A.P."/>
            <person name="Power M.L."/>
            <person name="Jones G."/>
            <person name="Ransome R.D."/>
            <person name="Dechmann D.K.N."/>
            <person name="Locatelli A.G."/>
            <person name="Puechmaille S.J."/>
            <person name="Fedrigo O."/>
            <person name="Jarvis E.D."/>
            <person name="Hiller M."/>
            <person name="Vernes S.C."/>
            <person name="Myers E.W."/>
            <person name="Teeling E.C."/>
        </authorList>
    </citation>
    <scope>NUCLEOTIDE SEQUENCE [LARGE SCALE GENOMIC DNA]</scope>
    <source>
        <strain evidence="9">Bat1K_MPI-CBG_1</strain>
    </source>
</reference>
<feature type="chain" id="PRO_5032319268" evidence="7">
    <location>
        <begin position="18"/>
        <end position="316"/>
    </location>
</feature>
<dbReference type="InterPro" id="IPR007110">
    <property type="entry name" value="Ig-like_dom"/>
</dbReference>
<dbReference type="EMBL" id="JABVXQ010000008">
    <property type="protein sequence ID" value="KAF6092814.1"/>
    <property type="molecule type" value="Genomic_DNA"/>
</dbReference>
<evidence type="ECO:0000313" key="9">
    <source>
        <dbReference type="EMBL" id="KAF6092814.1"/>
    </source>
</evidence>
<dbReference type="Gene3D" id="2.60.40.10">
    <property type="entry name" value="Immunoglobulins"/>
    <property type="match status" value="1"/>
</dbReference>
<feature type="domain" description="Ig-like" evidence="8">
    <location>
        <begin position="5"/>
        <end position="120"/>
    </location>
</feature>
<evidence type="ECO:0000256" key="6">
    <source>
        <dbReference type="SAM" id="MobiDB-lite"/>
    </source>
</evidence>
<feature type="signal peptide" evidence="7">
    <location>
        <begin position="1"/>
        <end position="17"/>
    </location>
</feature>
<dbReference type="AlphaFoldDB" id="A0A833ZFG5"/>
<evidence type="ECO:0000259" key="8">
    <source>
        <dbReference type="PROSITE" id="PS50835"/>
    </source>
</evidence>
<dbReference type="InterPro" id="IPR013783">
    <property type="entry name" value="Ig-like_fold"/>
</dbReference>
<feature type="region of interest" description="Disordered" evidence="6">
    <location>
        <begin position="197"/>
        <end position="316"/>
    </location>
</feature>
<dbReference type="InterPro" id="IPR013106">
    <property type="entry name" value="Ig_V-set"/>
</dbReference>
<protein>
    <submittedName>
        <fullName evidence="9">CD300 molecule like family member b</fullName>
    </submittedName>
</protein>
<evidence type="ECO:0000256" key="4">
    <source>
        <dbReference type="ARBA" id="ARBA00023136"/>
    </source>
</evidence>
<gene>
    <name evidence="9" type="ORF">HJG60_002403</name>
</gene>
<keyword evidence="5" id="KW-1015">Disulfide bond</keyword>
<dbReference type="Proteomes" id="UP000664940">
    <property type="component" value="Unassembled WGS sequence"/>
</dbReference>
<evidence type="ECO:0000313" key="10">
    <source>
        <dbReference type="Proteomes" id="UP000664940"/>
    </source>
</evidence>
<dbReference type="SUPFAM" id="SSF48726">
    <property type="entry name" value="Immunoglobulin"/>
    <property type="match status" value="1"/>
</dbReference>
<dbReference type="SMART" id="SM00409">
    <property type="entry name" value="IG"/>
    <property type="match status" value="1"/>
</dbReference>
<evidence type="ECO:0000256" key="3">
    <source>
        <dbReference type="ARBA" id="ARBA00022729"/>
    </source>
</evidence>
<sequence length="316" mass="34116">MWLLPPLLLLIIPGSFCISGPPSARGSRGDSLTVRCHYDAGWETYHKWWCCGEARRSCEILVTTTGSEHRVQRGRVAIQDDHGRNTFTVTTEALRESDADTYWCGIQRSGANPGHQVRVSVDPAKPETPHPPVALTSSAPARLGVSPPIVQSGNSSLSLARSLLCNIHFVLLTFLKVPLLVGLLCTVMWLSRQPAEAQGNELRLRGKPAAPLPPTPRLEPAEPADRFSGNKQGSPFQKRGGSPLGPGAPSSWLQGRSRHSPAPWPPAQEQRAEQRRGSPYTPGPRRHPQPQPCGSSRGPLSGDYEVALPVGGGDTV</sequence>
<dbReference type="PANTHER" id="PTHR11860">
    <property type="entry name" value="POLYMERIC-IMMUNOGLOBULIN RECEPTOR"/>
    <property type="match status" value="1"/>
</dbReference>
<organism evidence="9 10">
    <name type="scientific">Phyllostomus discolor</name>
    <name type="common">pale spear-nosed bat</name>
    <dbReference type="NCBI Taxonomy" id="89673"/>
    <lineage>
        <taxon>Eukaryota</taxon>
        <taxon>Metazoa</taxon>
        <taxon>Chordata</taxon>
        <taxon>Craniata</taxon>
        <taxon>Vertebrata</taxon>
        <taxon>Euteleostomi</taxon>
        <taxon>Mammalia</taxon>
        <taxon>Eutheria</taxon>
        <taxon>Laurasiatheria</taxon>
        <taxon>Chiroptera</taxon>
        <taxon>Yangochiroptera</taxon>
        <taxon>Phyllostomidae</taxon>
        <taxon>Phyllostominae</taxon>
        <taxon>Phyllostomus</taxon>
    </lineage>
</organism>
<dbReference type="InterPro" id="IPR050671">
    <property type="entry name" value="CD300_family_receptors"/>
</dbReference>
<comment type="caution">
    <text evidence="9">The sequence shown here is derived from an EMBL/GenBank/DDBJ whole genome shotgun (WGS) entry which is preliminary data.</text>
</comment>
<keyword evidence="2" id="KW-0812">Transmembrane</keyword>